<proteinExistence type="inferred from homology"/>
<evidence type="ECO:0000256" key="7">
    <source>
        <dbReference type="ARBA" id="ARBA00023134"/>
    </source>
</evidence>
<dbReference type="HAMAP" id="MF_01454">
    <property type="entry name" value="GTPase_Obg"/>
    <property type="match status" value="1"/>
</dbReference>
<evidence type="ECO:0000256" key="5">
    <source>
        <dbReference type="ARBA" id="ARBA00022801"/>
    </source>
</evidence>
<dbReference type="STRING" id="1133592.ASNER_123"/>
<dbReference type="SUPFAM" id="SSF52540">
    <property type="entry name" value="P-loop containing nucleoside triphosphate hydrolases"/>
    <property type="match status" value="1"/>
</dbReference>
<dbReference type="FunFam" id="2.70.210.12:FF:000001">
    <property type="entry name" value="GTPase Obg"/>
    <property type="match status" value="1"/>
</dbReference>
<feature type="binding site" evidence="8">
    <location>
        <begin position="215"/>
        <end position="218"/>
    </location>
    <ligand>
        <name>GTP</name>
        <dbReference type="ChEBI" id="CHEBI:37565"/>
    </ligand>
</feature>
<dbReference type="AlphaFoldDB" id="L7VMV4"/>
<dbReference type="GO" id="GO:0005737">
    <property type="term" value="C:cytoplasm"/>
    <property type="evidence" value="ECO:0007669"/>
    <property type="project" value="UniProtKB-SubCell"/>
</dbReference>
<keyword evidence="12" id="KW-1185">Reference proteome</keyword>
<feature type="binding site" evidence="8">
    <location>
        <begin position="193"/>
        <end position="197"/>
    </location>
    <ligand>
        <name>GTP</name>
        <dbReference type="ChEBI" id="CHEBI:37565"/>
    </ligand>
</feature>
<dbReference type="Gene3D" id="3.40.50.300">
    <property type="entry name" value="P-loop containing nucleotide triphosphate hydrolases"/>
    <property type="match status" value="1"/>
</dbReference>
<dbReference type="InterPro" id="IPR045086">
    <property type="entry name" value="OBG_GTPase"/>
</dbReference>
<dbReference type="PANTHER" id="PTHR11702">
    <property type="entry name" value="DEVELOPMENTALLY REGULATED GTP-BINDING PROTEIN-RELATED"/>
    <property type="match status" value="1"/>
</dbReference>
<feature type="domain" description="Obg" evidence="10">
    <location>
        <begin position="4"/>
        <end position="161"/>
    </location>
</feature>
<keyword evidence="5 8" id="KW-0378">Hydrolase</keyword>
<keyword evidence="7 8" id="KW-0342">GTP-binding</keyword>
<comment type="subcellular location">
    <subcellularLocation>
        <location evidence="8">Cytoplasm</location>
    </subcellularLocation>
</comment>
<keyword evidence="4 8" id="KW-0547">Nucleotide-binding</keyword>
<dbReference type="Gene3D" id="2.70.210.12">
    <property type="entry name" value="GTP1/OBG domain"/>
    <property type="match status" value="1"/>
</dbReference>
<dbReference type="NCBIfam" id="TIGR02729">
    <property type="entry name" value="Obg_CgtA"/>
    <property type="match status" value="1"/>
</dbReference>
<dbReference type="SUPFAM" id="SSF82051">
    <property type="entry name" value="Obg GTP-binding protein N-terminal domain"/>
    <property type="match status" value="1"/>
</dbReference>
<dbReference type="HOGENOM" id="CLU_011747_2_0_10"/>
<feature type="binding site" evidence="8">
    <location>
        <begin position="305"/>
        <end position="307"/>
    </location>
    <ligand>
        <name>GTP</name>
        <dbReference type="ChEBI" id="CHEBI:37565"/>
    </ligand>
</feature>
<dbReference type="NCBIfam" id="NF008956">
    <property type="entry name" value="PRK12299.1"/>
    <property type="match status" value="1"/>
</dbReference>
<dbReference type="InterPro" id="IPR027417">
    <property type="entry name" value="P-loop_NTPase"/>
</dbReference>
<protein>
    <recommendedName>
        <fullName evidence="8">GTPase Obg</fullName>
        <ecNumber evidence="8">3.6.5.-</ecNumber>
    </recommendedName>
    <alternativeName>
        <fullName evidence="8">GTP-binding protein Obg</fullName>
    </alternativeName>
</protein>
<feature type="domain" description="OBG-type G" evidence="9">
    <location>
        <begin position="162"/>
        <end position="324"/>
    </location>
</feature>
<organism evidence="11 12">
    <name type="scientific">Candidatus Uzinura diaspidicola str. ASNER</name>
    <dbReference type="NCBI Taxonomy" id="1133592"/>
    <lineage>
        <taxon>Bacteria</taxon>
        <taxon>Pseudomonadati</taxon>
        <taxon>Bacteroidota</taxon>
        <taxon>Flavobacteriia</taxon>
        <taxon>Flavobacteriales</taxon>
        <taxon>Candidatus Uzinura</taxon>
    </lineage>
</organism>
<evidence type="ECO:0000256" key="4">
    <source>
        <dbReference type="ARBA" id="ARBA00022741"/>
    </source>
</evidence>
<dbReference type="PROSITE" id="PS51883">
    <property type="entry name" value="OBG"/>
    <property type="match status" value="1"/>
</dbReference>
<dbReference type="InterPro" id="IPR031167">
    <property type="entry name" value="G_OBG"/>
</dbReference>
<dbReference type="PIRSF" id="PIRSF002401">
    <property type="entry name" value="GTP_bd_Obg/CgtA"/>
    <property type="match status" value="1"/>
</dbReference>
<evidence type="ECO:0000313" key="12">
    <source>
        <dbReference type="Proteomes" id="UP000011174"/>
    </source>
</evidence>
<keyword evidence="3 8" id="KW-0479">Metal-binding</keyword>
<keyword evidence="2 8" id="KW-0963">Cytoplasm</keyword>
<feature type="binding site" evidence="8">
    <location>
        <begin position="168"/>
        <end position="175"/>
    </location>
    <ligand>
        <name>GTP</name>
        <dbReference type="ChEBI" id="CHEBI:37565"/>
    </ligand>
</feature>
<sequence length="330" mass="36807">MTFESFIDKVNIFCRSGDGGNGIVHFRREKFVYKGGPDGGDGGDGGSIFLRGDSNLGTLLHFRYNKNYKAKNGLTGKRSRKRGASGKKLILNVPIGTIARDQQGNILCEIMHNKQESLVLPGGKGGLGNWHFRNSVKRTPLYAQPGLQGVELWITLELKILADVGLIGLPNAGKSTLLSVLTSAKPKIGNYAFTTITPKLGYVKYKEEKSFIISDIPGILKGASKGKGIGLRFLRHIERNVVLLFLISAEEKNILYIYKILLQELSYYKYNLLEKDRLLAISKYDLIEENMKNNLPYNIEILCVSSHYLKGLNYLKKALCYKLKILKVCG</sequence>
<reference evidence="11 12" key="1">
    <citation type="journal article" date="2013" name="Environ. Microbiol.">
        <title>The nutrient supplying capabilities of Uzinura, an endosymbiont of armoured scale insects.</title>
        <authorList>
            <person name="Sabree Z.L."/>
            <person name="Huang C.Y."/>
            <person name="Okusu A."/>
            <person name="Moran N.A."/>
            <person name="Normark B.B."/>
        </authorList>
    </citation>
    <scope>NUCLEOTIDE SEQUENCE [LARGE SCALE GENOMIC DNA]</scope>
    <source>
        <strain evidence="11 12">ASNER</strain>
    </source>
</reference>
<comment type="subunit">
    <text evidence="8">Monomer.</text>
</comment>
<evidence type="ECO:0000256" key="6">
    <source>
        <dbReference type="ARBA" id="ARBA00022842"/>
    </source>
</evidence>
<evidence type="ECO:0000259" key="10">
    <source>
        <dbReference type="PROSITE" id="PS51883"/>
    </source>
</evidence>
<dbReference type="PRINTS" id="PR00326">
    <property type="entry name" value="GTP1OBG"/>
</dbReference>
<evidence type="ECO:0000256" key="1">
    <source>
        <dbReference type="ARBA" id="ARBA00007699"/>
    </source>
</evidence>
<evidence type="ECO:0000256" key="2">
    <source>
        <dbReference type="ARBA" id="ARBA00022490"/>
    </source>
</evidence>
<dbReference type="PANTHER" id="PTHR11702:SF31">
    <property type="entry name" value="MITOCHONDRIAL RIBOSOME-ASSOCIATED GTPASE 2"/>
    <property type="match status" value="1"/>
</dbReference>
<name>L7VMV4_9FLAO</name>
<dbReference type="GO" id="GO:0003924">
    <property type="term" value="F:GTPase activity"/>
    <property type="evidence" value="ECO:0007669"/>
    <property type="project" value="UniProtKB-UniRule"/>
</dbReference>
<dbReference type="GO" id="GO:0042254">
    <property type="term" value="P:ribosome biogenesis"/>
    <property type="evidence" value="ECO:0007669"/>
    <property type="project" value="UniProtKB-UniRule"/>
</dbReference>
<dbReference type="GO" id="GO:0005525">
    <property type="term" value="F:GTP binding"/>
    <property type="evidence" value="ECO:0007669"/>
    <property type="project" value="UniProtKB-UniRule"/>
</dbReference>
<gene>
    <name evidence="11" type="primary">obgE</name>
    <name evidence="8" type="synonym">obg</name>
    <name evidence="11" type="ORF">ASNER_123</name>
</gene>
<dbReference type="EMBL" id="CP003263">
    <property type="protein sequence ID" value="AGC66888.1"/>
    <property type="molecule type" value="Genomic_DNA"/>
</dbReference>
<dbReference type="EC" id="3.6.5.-" evidence="8"/>
<evidence type="ECO:0000259" key="9">
    <source>
        <dbReference type="PROSITE" id="PS51710"/>
    </source>
</evidence>
<dbReference type="PROSITE" id="PS51710">
    <property type="entry name" value="G_OBG"/>
    <property type="match status" value="1"/>
</dbReference>
<accession>L7VMV4</accession>
<comment type="similarity">
    <text evidence="1 8">Belongs to the TRAFAC class OBG-HflX-like GTPase superfamily. OBG GTPase family.</text>
</comment>
<comment type="cofactor">
    <cofactor evidence="8">
        <name>Mg(2+)</name>
        <dbReference type="ChEBI" id="CHEBI:18420"/>
    </cofactor>
</comment>
<feature type="binding site" evidence="8">
    <location>
        <begin position="282"/>
        <end position="285"/>
    </location>
    <ligand>
        <name>GTP</name>
        <dbReference type="ChEBI" id="CHEBI:37565"/>
    </ligand>
</feature>
<dbReference type="PROSITE" id="PS00905">
    <property type="entry name" value="GTP1_OBG"/>
    <property type="match status" value="1"/>
</dbReference>
<dbReference type="PATRIC" id="fig|1133592.3.peg.109"/>
<dbReference type="GO" id="GO:0043022">
    <property type="term" value="F:ribosome binding"/>
    <property type="evidence" value="ECO:0007669"/>
    <property type="project" value="UniProtKB-ARBA"/>
</dbReference>
<dbReference type="InterPro" id="IPR006074">
    <property type="entry name" value="GTP1-OBG_CS"/>
</dbReference>
<dbReference type="GO" id="GO:0000287">
    <property type="term" value="F:magnesium ion binding"/>
    <property type="evidence" value="ECO:0007669"/>
    <property type="project" value="InterPro"/>
</dbReference>
<dbReference type="InterPro" id="IPR006169">
    <property type="entry name" value="GTP1_OBG_dom"/>
</dbReference>
<evidence type="ECO:0000256" key="8">
    <source>
        <dbReference type="HAMAP-Rule" id="MF_01454"/>
    </source>
</evidence>
<dbReference type="Pfam" id="PF01926">
    <property type="entry name" value="MMR_HSR1"/>
    <property type="match status" value="1"/>
</dbReference>
<dbReference type="KEGG" id="udi:ASNER_123"/>
<feature type="binding site" evidence="8">
    <location>
        <position position="175"/>
    </location>
    <ligand>
        <name>Mg(2+)</name>
        <dbReference type="ChEBI" id="CHEBI:18420"/>
    </ligand>
</feature>
<dbReference type="Pfam" id="PF01018">
    <property type="entry name" value="GTP1_OBG"/>
    <property type="match status" value="1"/>
</dbReference>
<comment type="function">
    <text evidence="8">An essential GTPase which binds GTP, GDP and possibly (p)ppGpp with moderate affinity, with high nucleotide exchange rates and a fairly low GTP hydrolysis rate. Plays a role in control of the cell cycle, stress response, ribosome biogenesis and in those bacteria that undergo differentiation, in morphogenesis control.</text>
</comment>
<keyword evidence="6 8" id="KW-0460">Magnesium</keyword>
<dbReference type="InterPro" id="IPR036726">
    <property type="entry name" value="GTP1_OBG_dom_sf"/>
</dbReference>
<feature type="binding site" evidence="8">
    <location>
        <position position="195"/>
    </location>
    <ligand>
        <name>Mg(2+)</name>
        <dbReference type="ChEBI" id="CHEBI:18420"/>
    </ligand>
</feature>
<evidence type="ECO:0000313" key="11">
    <source>
        <dbReference type="EMBL" id="AGC66888.1"/>
    </source>
</evidence>
<dbReference type="OrthoDB" id="9807318at2"/>
<dbReference type="InterPro" id="IPR014100">
    <property type="entry name" value="GTP-bd_Obg/CgtA"/>
</dbReference>
<dbReference type="InterPro" id="IPR006073">
    <property type="entry name" value="GTP-bd"/>
</dbReference>
<dbReference type="Proteomes" id="UP000011174">
    <property type="component" value="Chromosome"/>
</dbReference>
<evidence type="ECO:0000256" key="3">
    <source>
        <dbReference type="ARBA" id="ARBA00022723"/>
    </source>
</evidence>
<dbReference type="CDD" id="cd01898">
    <property type="entry name" value="Obg"/>
    <property type="match status" value="1"/>
</dbReference>